<evidence type="ECO:0000256" key="6">
    <source>
        <dbReference type="PROSITE-ProRule" id="PRU00169"/>
    </source>
</evidence>
<accession>S7UN45</accession>
<evidence type="ECO:0000256" key="2">
    <source>
        <dbReference type="ARBA" id="ARBA00012438"/>
    </source>
</evidence>
<feature type="domain" description="PAS" evidence="10">
    <location>
        <begin position="162"/>
        <end position="218"/>
    </location>
</feature>
<dbReference type="InterPro" id="IPR005467">
    <property type="entry name" value="His_kinase_dom"/>
</dbReference>
<dbReference type="OrthoDB" id="9787818at2"/>
<dbReference type="EC" id="2.7.13.3" evidence="2"/>
<dbReference type="STRING" id="1121439.dsat_2115"/>
<dbReference type="PROSITE" id="PS50112">
    <property type="entry name" value="PAS"/>
    <property type="match status" value="1"/>
</dbReference>
<dbReference type="InterPro" id="IPR003661">
    <property type="entry name" value="HisK_dim/P_dom"/>
</dbReference>
<evidence type="ECO:0000256" key="7">
    <source>
        <dbReference type="SAM" id="MobiDB-lite"/>
    </source>
</evidence>
<sequence>MNETPKTLAPTTGETHLNAGETTPRRRVVALRLDDVLARAVNDVAAQCGFSCVVHQDPETAANDIQGSPPDCVLLTTDDIPFCAQLRHHEPLSHVPVIVLARAEDHSGAALALQSGASDLAALPLNPHELAFRLSRLAASSASPSEIAQPLASSAPFCLVESELRLKRALKNMPVMVFAADQDGCILFFNPEFERVTGYSAEDIMKDPDALELLMPKEENLLPVVDPGIPGSEEHRRWTFRAKDGRERTIIWSNISDRCPVPGWSKWGVGLDITEYARLERLREDVERMVRHDLRNPLGALVGLADLLLDDPALTPTQLEILRRIVLAGGRVTRIVENSLALHAMERGTFKLLAQRVDCAAMLRDLAHEFEGVARARGQVIRLLCDDAPLPVDRVVNIQSSKALLESVVANLLKNAIEASVDGSVISVALNDTSPLRIDVTNPGSIAPDMLPRLFKRYETNKPGGSGIGLYSARLVVTTLGGEIWCEPSPDGHTTFSLTLPRSGF</sequence>
<dbReference type="CDD" id="cd00082">
    <property type="entry name" value="HisKA"/>
    <property type="match status" value="1"/>
</dbReference>
<keyword evidence="4 11" id="KW-0418">Kinase</keyword>
<feature type="region of interest" description="Disordered" evidence="7">
    <location>
        <begin position="1"/>
        <end position="22"/>
    </location>
</feature>
<dbReference type="InterPro" id="IPR000014">
    <property type="entry name" value="PAS"/>
</dbReference>
<gene>
    <name evidence="11" type="ORF">dsat_2115</name>
</gene>
<evidence type="ECO:0000259" key="9">
    <source>
        <dbReference type="PROSITE" id="PS50110"/>
    </source>
</evidence>
<feature type="domain" description="Histidine kinase" evidence="8">
    <location>
        <begin position="289"/>
        <end position="504"/>
    </location>
</feature>
<dbReference type="PATRIC" id="fig|1121439.3.peg.502"/>
<dbReference type="PANTHER" id="PTHR42878:SF15">
    <property type="entry name" value="BACTERIOPHYTOCHROME"/>
    <property type="match status" value="1"/>
</dbReference>
<dbReference type="eggNOG" id="COG3706">
    <property type="taxonomic scope" value="Bacteria"/>
</dbReference>
<dbReference type="GO" id="GO:0007234">
    <property type="term" value="P:osmosensory signaling via phosphorelay pathway"/>
    <property type="evidence" value="ECO:0007669"/>
    <property type="project" value="TreeGrafter"/>
</dbReference>
<dbReference type="Proteomes" id="UP000014975">
    <property type="component" value="Unassembled WGS sequence"/>
</dbReference>
<dbReference type="RefSeq" id="WP_020886001.1">
    <property type="nucleotide sequence ID" value="NZ_ATHI01000004.1"/>
</dbReference>
<dbReference type="EMBL" id="ATHI01000004">
    <property type="protein sequence ID" value="EPR35414.1"/>
    <property type="molecule type" value="Genomic_DNA"/>
</dbReference>
<dbReference type="NCBIfam" id="TIGR00229">
    <property type="entry name" value="sensory_box"/>
    <property type="match status" value="1"/>
</dbReference>
<dbReference type="PANTHER" id="PTHR42878">
    <property type="entry name" value="TWO-COMPONENT HISTIDINE KINASE"/>
    <property type="match status" value="1"/>
</dbReference>
<dbReference type="InterPro" id="IPR036097">
    <property type="entry name" value="HisK_dim/P_sf"/>
</dbReference>
<protein>
    <recommendedName>
        <fullName evidence="2">histidine kinase</fullName>
        <ecNumber evidence="2">2.7.13.3</ecNumber>
    </recommendedName>
</protein>
<evidence type="ECO:0000256" key="5">
    <source>
        <dbReference type="ARBA" id="ARBA00023136"/>
    </source>
</evidence>
<comment type="catalytic activity">
    <reaction evidence="1">
        <text>ATP + protein L-histidine = ADP + protein N-phospho-L-histidine.</text>
        <dbReference type="EC" id="2.7.13.3"/>
    </reaction>
</comment>
<dbReference type="Pfam" id="PF02518">
    <property type="entry name" value="HATPase_c"/>
    <property type="match status" value="1"/>
</dbReference>
<evidence type="ECO:0000256" key="1">
    <source>
        <dbReference type="ARBA" id="ARBA00000085"/>
    </source>
</evidence>
<evidence type="ECO:0000256" key="3">
    <source>
        <dbReference type="ARBA" id="ARBA00022679"/>
    </source>
</evidence>
<dbReference type="AlphaFoldDB" id="S7UN45"/>
<keyword evidence="3" id="KW-0808">Transferase</keyword>
<comment type="caution">
    <text evidence="6">Lacks conserved residue(s) required for the propagation of feature annotation.</text>
</comment>
<comment type="caution">
    <text evidence="11">The sequence shown here is derived from an EMBL/GenBank/DDBJ whole genome shotgun (WGS) entry which is preliminary data.</text>
</comment>
<dbReference type="GO" id="GO:0030295">
    <property type="term" value="F:protein kinase activator activity"/>
    <property type="evidence" value="ECO:0007669"/>
    <property type="project" value="TreeGrafter"/>
</dbReference>
<feature type="domain" description="Response regulatory" evidence="9">
    <location>
        <begin position="27"/>
        <end position="138"/>
    </location>
</feature>
<dbReference type="Gene3D" id="3.30.565.10">
    <property type="entry name" value="Histidine kinase-like ATPase, C-terminal domain"/>
    <property type="match status" value="1"/>
</dbReference>
<dbReference type="InterPro" id="IPR035965">
    <property type="entry name" value="PAS-like_dom_sf"/>
</dbReference>
<dbReference type="SMART" id="SM00388">
    <property type="entry name" value="HisKA"/>
    <property type="match status" value="1"/>
</dbReference>
<dbReference type="SMART" id="SM00091">
    <property type="entry name" value="PAS"/>
    <property type="match status" value="1"/>
</dbReference>
<evidence type="ECO:0000259" key="8">
    <source>
        <dbReference type="PROSITE" id="PS50109"/>
    </source>
</evidence>
<dbReference type="eggNOG" id="COG2205">
    <property type="taxonomic scope" value="Bacteria"/>
</dbReference>
<dbReference type="Gene3D" id="3.30.450.20">
    <property type="entry name" value="PAS domain"/>
    <property type="match status" value="1"/>
</dbReference>
<dbReference type="GO" id="GO:0006355">
    <property type="term" value="P:regulation of DNA-templated transcription"/>
    <property type="evidence" value="ECO:0007669"/>
    <property type="project" value="InterPro"/>
</dbReference>
<dbReference type="InterPro" id="IPR050351">
    <property type="entry name" value="BphY/WalK/GraS-like"/>
</dbReference>
<dbReference type="Gene3D" id="3.40.50.2300">
    <property type="match status" value="1"/>
</dbReference>
<dbReference type="SUPFAM" id="SSF55874">
    <property type="entry name" value="ATPase domain of HSP90 chaperone/DNA topoisomerase II/histidine kinase"/>
    <property type="match status" value="1"/>
</dbReference>
<dbReference type="SUPFAM" id="SSF52172">
    <property type="entry name" value="CheY-like"/>
    <property type="match status" value="1"/>
</dbReference>
<dbReference type="GO" id="GO:0000155">
    <property type="term" value="F:phosphorelay sensor kinase activity"/>
    <property type="evidence" value="ECO:0007669"/>
    <property type="project" value="InterPro"/>
</dbReference>
<dbReference type="Pfam" id="PF00989">
    <property type="entry name" value="PAS"/>
    <property type="match status" value="1"/>
</dbReference>
<dbReference type="PROSITE" id="PS50109">
    <property type="entry name" value="HIS_KIN"/>
    <property type="match status" value="1"/>
</dbReference>
<dbReference type="Pfam" id="PF00512">
    <property type="entry name" value="HisKA"/>
    <property type="match status" value="1"/>
</dbReference>
<organism evidence="11 12">
    <name type="scientific">Alkalidesulfovibrio alkalitolerans DSM 16529</name>
    <dbReference type="NCBI Taxonomy" id="1121439"/>
    <lineage>
        <taxon>Bacteria</taxon>
        <taxon>Pseudomonadati</taxon>
        <taxon>Thermodesulfobacteriota</taxon>
        <taxon>Desulfovibrionia</taxon>
        <taxon>Desulfovibrionales</taxon>
        <taxon>Desulfovibrionaceae</taxon>
        <taxon>Alkalidesulfovibrio</taxon>
    </lineage>
</organism>
<feature type="compositionally biased region" description="Polar residues" evidence="7">
    <location>
        <begin position="1"/>
        <end position="15"/>
    </location>
</feature>
<evidence type="ECO:0000256" key="4">
    <source>
        <dbReference type="ARBA" id="ARBA00022777"/>
    </source>
</evidence>
<evidence type="ECO:0000259" key="10">
    <source>
        <dbReference type="PROSITE" id="PS50112"/>
    </source>
</evidence>
<dbReference type="GO" id="GO:0000156">
    <property type="term" value="F:phosphorelay response regulator activity"/>
    <property type="evidence" value="ECO:0007669"/>
    <property type="project" value="TreeGrafter"/>
</dbReference>
<dbReference type="InterPro" id="IPR001789">
    <property type="entry name" value="Sig_transdc_resp-reg_receiver"/>
</dbReference>
<dbReference type="SUPFAM" id="SSF55785">
    <property type="entry name" value="PYP-like sensor domain (PAS domain)"/>
    <property type="match status" value="1"/>
</dbReference>
<dbReference type="InterPro" id="IPR003594">
    <property type="entry name" value="HATPase_dom"/>
</dbReference>
<evidence type="ECO:0000313" key="12">
    <source>
        <dbReference type="Proteomes" id="UP000014975"/>
    </source>
</evidence>
<dbReference type="CDD" id="cd00130">
    <property type="entry name" value="PAS"/>
    <property type="match status" value="1"/>
</dbReference>
<reference evidence="11 12" key="1">
    <citation type="journal article" date="2013" name="Genome Announc.">
        <title>Draft genome sequences for three mercury-methylating, sulfate-reducing bacteria.</title>
        <authorList>
            <person name="Brown S.D."/>
            <person name="Hurt R.A.Jr."/>
            <person name="Gilmour C.C."/>
            <person name="Elias D.A."/>
        </authorList>
    </citation>
    <scope>NUCLEOTIDE SEQUENCE [LARGE SCALE GENOMIC DNA]</scope>
    <source>
        <strain evidence="11 12">DSM 16529</strain>
    </source>
</reference>
<dbReference type="GO" id="GO:0016020">
    <property type="term" value="C:membrane"/>
    <property type="evidence" value="ECO:0007669"/>
    <property type="project" value="UniProtKB-SubCell"/>
</dbReference>
<dbReference type="Gene3D" id="1.10.287.130">
    <property type="match status" value="1"/>
</dbReference>
<proteinExistence type="predicted"/>
<dbReference type="InterPro" id="IPR036890">
    <property type="entry name" value="HATPase_C_sf"/>
</dbReference>
<evidence type="ECO:0000313" key="11">
    <source>
        <dbReference type="EMBL" id="EPR35414.1"/>
    </source>
</evidence>
<keyword evidence="12" id="KW-1185">Reference proteome</keyword>
<keyword evidence="5" id="KW-0472">Membrane</keyword>
<dbReference type="InterPro" id="IPR011006">
    <property type="entry name" value="CheY-like_superfamily"/>
</dbReference>
<name>S7UN45_9BACT</name>
<dbReference type="SMART" id="SM00387">
    <property type="entry name" value="HATPase_c"/>
    <property type="match status" value="1"/>
</dbReference>
<dbReference type="PROSITE" id="PS50110">
    <property type="entry name" value="RESPONSE_REGULATORY"/>
    <property type="match status" value="1"/>
</dbReference>
<dbReference type="SUPFAM" id="SSF47384">
    <property type="entry name" value="Homodimeric domain of signal transducing histidine kinase"/>
    <property type="match status" value="1"/>
</dbReference>
<dbReference type="InterPro" id="IPR013767">
    <property type="entry name" value="PAS_fold"/>
</dbReference>